<dbReference type="EMBL" id="OZ023709">
    <property type="protein sequence ID" value="CAK9880636.1"/>
    <property type="molecule type" value="Genomic_DNA"/>
</dbReference>
<evidence type="ECO:0000313" key="2">
    <source>
        <dbReference type="Proteomes" id="UP001497522"/>
    </source>
</evidence>
<name>A0ABP1BW16_9BRYO</name>
<reference evidence="1" key="1">
    <citation type="submission" date="2024-03" db="EMBL/GenBank/DDBJ databases">
        <authorList>
            <consortium name="ELIXIR-Norway"/>
            <consortium name="Elixir Norway"/>
        </authorList>
    </citation>
    <scope>NUCLEOTIDE SEQUENCE</scope>
</reference>
<organism evidence="1 2">
    <name type="scientific">Sphagnum jensenii</name>
    <dbReference type="NCBI Taxonomy" id="128206"/>
    <lineage>
        <taxon>Eukaryota</taxon>
        <taxon>Viridiplantae</taxon>
        <taxon>Streptophyta</taxon>
        <taxon>Embryophyta</taxon>
        <taxon>Bryophyta</taxon>
        <taxon>Sphagnophytina</taxon>
        <taxon>Sphagnopsida</taxon>
        <taxon>Sphagnales</taxon>
        <taxon>Sphagnaceae</taxon>
        <taxon>Sphagnum</taxon>
    </lineage>
</organism>
<protein>
    <submittedName>
        <fullName evidence="1">Uncharacterized protein</fullName>
    </submittedName>
</protein>
<dbReference type="Proteomes" id="UP001497522">
    <property type="component" value="Chromosome 8"/>
</dbReference>
<gene>
    <name evidence="1" type="ORF">CSSPJE1EN2_LOCUS22035</name>
</gene>
<keyword evidence="2" id="KW-1185">Reference proteome</keyword>
<accession>A0ABP1BW16</accession>
<sequence>MDRHVRSSTWSAASIHQHPAEMFMGYGARPLHFGHEDDGGDGKTQTTPRSYCKGINKIPEVVSSVIEIGGKQISDLVANVDVEPLPRAMVEGVACFCDCNQSRELL</sequence>
<evidence type="ECO:0000313" key="1">
    <source>
        <dbReference type="EMBL" id="CAK9880636.1"/>
    </source>
</evidence>
<proteinExistence type="predicted"/>